<dbReference type="InterPro" id="IPR001570">
    <property type="entry name" value="Peptidase_M4_C_domain"/>
</dbReference>
<keyword evidence="6 8" id="KW-0862">Zinc</keyword>
<comment type="similarity">
    <text evidence="1 8">Belongs to the peptidase M4 family.</text>
</comment>
<dbReference type="EMBL" id="BAABKM010000002">
    <property type="protein sequence ID" value="GAA4706010.1"/>
    <property type="molecule type" value="Genomic_DNA"/>
</dbReference>
<dbReference type="CDD" id="cd09597">
    <property type="entry name" value="M4_TLP"/>
    <property type="match status" value="1"/>
</dbReference>
<dbReference type="PRINTS" id="PR00730">
    <property type="entry name" value="THERMOLYSIN"/>
</dbReference>
<evidence type="ECO:0000256" key="4">
    <source>
        <dbReference type="ARBA" id="ARBA00022729"/>
    </source>
</evidence>
<dbReference type="Proteomes" id="UP001499974">
    <property type="component" value="Unassembled WGS sequence"/>
</dbReference>
<evidence type="ECO:0000313" key="14">
    <source>
        <dbReference type="EMBL" id="GAA4706010.1"/>
    </source>
</evidence>
<reference evidence="15" key="1">
    <citation type="journal article" date="2019" name="Int. J. Syst. Evol. Microbiol.">
        <title>The Global Catalogue of Microorganisms (GCM) 10K type strain sequencing project: providing services to taxonomists for standard genome sequencing and annotation.</title>
        <authorList>
            <consortium name="The Broad Institute Genomics Platform"/>
            <consortium name="The Broad Institute Genome Sequencing Center for Infectious Disease"/>
            <person name="Wu L."/>
            <person name="Ma J."/>
        </authorList>
    </citation>
    <scope>NUCLEOTIDE SEQUENCE [LARGE SCALE GENOMIC DNA]</scope>
    <source>
        <strain evidence="15">JCM 18531</strain>
    </source>
</reference>
<evidence type="ECO:0000256" key="1">
    <source>
        <dbReference type="ARBA" id="ARBA00009388"/>
    </source>
</evidence>
<feature type="domain" description="Peptidase C-terminal archaeal/bacterial" evidence="12">
    <location>
        <begin position="556"/>
        <end position="618"/>
    </location>
</feature>
<feature type="chain" id="PRO_5044990871" description="Neutral metalloproteinase" evidence="8">
    <location>
        <begin position="21"/>
        <end position="632"/>
    </location>
</feature>
<evidence type="ECO:0000313" key="15">
    <source>
        <dbReference type="Proteomes" id="UP001499974"/>
    </source>
</evidence>
<proteinExistence type="inferred from homology"/>
<dbReference type="InterPro" id="IPR050728">
    <property type="entry name" value="Zinc_Metalloprotease_M4"/>
</dbReference>
<comment type="function">
    <text evidence="8">Extracellular zinc metalloprotease.</text>
</comment>
<evidence type="ECO:0000256" key="6">
    <source>
        <dbReference type="ARBA" id="ARBA00022833"/>
    </source>
</evidence>
<dbReference type="InterPro" id="IPR027268">
    <property type="entry name" value="Peptidase_M4/M1_CTD_sf"/>
</dbReference>
<feature type="region of interest" description="Disordered" evidence="9">
    <location>
        <begin position="26"/>
        <end position="49"/>
    </location>
</feature>
<feature type="domain" description="Peptidase M4 C-terminal" evidence="11">
    <location>
        <begin position="355"/>
        <end position="515"/>
    </location>
</feature>
<keyword evidence="5 8" id="KW-0378">Hydrolase</keyword>
<evidence type="ECO:0000256" key="8">
    <source>
        <dbReference type="RuleBase" id="RU366073"/>
    </source>
</evidence>
<feature type="domain" description="Peptidase M4" evidence="10">
    <location>
        <begin position="209"/>
        <end position="345"/>
    </location>
</feature>
<dbReference type="Gene3D" id="3.10.170.10">
    <property type="match status" value="1"/>
</dbReference>
<dbReference type="Gene3D" id="3.10.450.490">
    <property type="match status" value="1"/>
</dbReference>
<feature type="domain" description="FTP" evidence="13">
    <location>
        <begin position="78"/>
        <end position="118"/>
    </location>
</feature>
<dbReference type="InterPro" id="IPR011096">
    <property type="entry name" value="FTP_domain"/>
</dbReference>
<comment type="subcellular location">
    <subcellularLocation>
        <location evidence="8">Secreted</location>
    </subcellularLocation>
</comment>
<evidence type="ECO:0000259" key="12">
    <source>
        <dbReference type="Pfam" id="PF04151"/>
    </source>
</evidence>
<keyword evidence="8" id="KW-0964">Secreted</keyword>
<dbReference type="PANTHER" id="PTHR33794:SF1">
    <property type="entry name" value="BACILLOLYSIN"/>
    <property type="match status" value="1"/>
</dbReference>
<evidence type="ECO:0000259" key="10">
    <source>
        <dbReference type="Pfam" id="PF01447"/>
    </source>
</evidence>
<keyword evidence="3" id="KW-0479">Metal-binding</keyword>
<protein>
    <recommendedName>
        <fullName evidence="8">Neutral metalloproteinase</fullName>
        <ecNumber evidence="8">3.4.24.-</ecNumber>
    </recommendedName>
</protein>
<evidence type="ECO:0000256" key="3">
    <source>
        <dbReference type="ARBA" id="ARBA00022723"/>
    </source>
</evidence>
<dbReference type="Pfam" id="PF02868">
    <property type="entry name" value="Peptidase_M4_C"/>
    <property type="match status" value="1"/>
</dbReference>
<organism evidence="14 15">
    <name type="scientific">Nocardioides conyzicola</name>
    <dbReference type="NCBI Taxonomy" id="1651781"/>
    <lineage>
        <taxon>Bacteria</taxon>
        <taxon>Bacillati</taxon>
        <taxon>Actinomycetota</taxon>
        <taxon>Actinomycetes</taxon>
        <taxon>Propionibacteriales</taxon>
        <taxon>Nocardioidaceae</taxon>
        <taxon>Nocardioides</taxon>
    </lineage>
</organism>
<dbReference type="RefSeq" id="WP_345521614.1">
    <property type="nucleotide sequence ID" value="NZ_BAABKM010000002.1"/>
</dbReference>
<feature type="signal peptide" evidence="8">
    <location>
        <begin position="1"/>
        <end position="20"/>
    </location>
</feature>
<dbReference type="SUPFAM" id="SSF55486">
    <property type="entry name" value="Metalloproteases ('zincins'), catalytic domain"/>
    <property type="match status" value="1"/>
</dbReference>
<dbReference type="InterPro" id="IPR023612">
    <property type="entry name" value="Peptidase_M4"/>
</dbReference>
<dbReference type="Gene3D" id="2.60.120.380">
    <property type="match status" value="1"/>
</dbReference>
<dbReference type="InterPro" id="IPR007280">
    <property type="entry name" value="Peptidase_C_arc/bac"/>
</dbReference>
<evidence type="ECO:0000256" key="5">
    <source>
        <dbReference type="ARBA" id="ARBA00022801"/>
    </source>
</evidence>
<keyword evidence="15" id="KW-1185">Reference proteome</keyword>
<dbReference type="Gene3D" id="1.10.390.10">
    <property type="entry name" value="Neutral Protease Domain 2"/>
    <property type="match status" value="1"/>
</dbReference>
<evidence type="ECO:0000256" key="2">
    <source>
        <dbReference type="ARBA" id="ARBA00022670"/>
    </source>
</evidence>
<dbReference type="Pfam" id="PF04151">
    <property type="entry name" value="PPC"/>
    <property type="match status" value="1"/>
</dbReference>
<keyword evidence="2 8" id="KW-0645">Protease</keyword>
<dbReference type="EC" id="3.4.24.-" evidence="8"/>
<evidence type="ECO:0000256" key="7">
    <source>
        <dbReference type="ARBA" id="ARBA00023049"/>
    </source>
</evidence>
<keyword evidence="4 8" id="KW-0732">Signal</keyword>
<gene>
    <name evidence="14" type="ORF">GCM10023349_24950</name>
</gene>
<dbReference type="Pfam" id="PF01447">
    <property type="entry name" value="Peptidase_M4"/>
    <property type="match status" value="1"/>
</dbReference>
<dbReference type="Pfam" id="PF07504">
    <property type="entry name" value="FTP"/>
    <property type="match status" value="1"/>
</dbReference>
<name>A0ABP8XES3_9ACTN</name>
<evidence type="ECO:0000259" key="11">
    <source>
        <dbReference type="Pfam" id="PF02868"/>
    </source>
</evidence>
<comment type="caution">
    <text evidence="14">The sequence shown here is derived from an EMBL/GenBank/DDBJ whole genome shotgun (WGS) entry which is preliminary data.</text>
</comment>
<evidence type="ECO:0000256" key="9">
    <source>
        <dbReference type="SAM" id="MobiDB-lite"/>
    </source>
</evidence>
<accession>A0ABP8XES3</accession>
<sequence>MSTRTLLGAALAVTVSGAVALGPQAPSYPTSAAPVAKSAGKSADHRPVSDRVARTAARTYVADHRASFKASSHDAFRQASTTAGTTGTQYVAYTRTYRGLPVVGGDFVLAVDRSGKVTGRSATQSRVIALRSTRPTVKPAAARRTAKRQVGHVTRASKPQLVVLAKSRPTLAWQTLVVGTTKHRPTKLTVYTNARTGKVIDSWDRVVDGSGNGYYYPGVTIGTSLSGSTYRMSDSTRSGVSCANQAGTIYTGPDDSWGNGSGTNLETGCVDVLYSVDKEVDMLSAWLGRSGVKGNGTSYPARVGLNDVNAYFDGSKTNFGHSQDNARQLTAIDIVAHENGHGVFETTPGASTGDNETGGMNEATGDIFGALTEAYANNPNDPADFTVGEEADLVGDGPIRYMYNPSIVGDPNCWSSSIKNAEVHAAAGPLNHWFYLLSQGSAASPASPTCNGSTVTGVGIQAAGKIFYNGLLLKTTYWTHGKARVATLTAAKNLYGSTDCTTFNRVKAAWDAVSVPAQSGEPTCGSGGGGGTCTKVTATGTASSGTSTYKPSSTGFSVTTAGTINGCLTGPSGVDLDLYLQKKSGSSWVDVAASEGSTATESVTYSAGTGTYRWDVYAYSGSGSFTLKYDTP</sequence>
<evidence type="ECO:0000259" key="13">
    <source>
        <dbReference type="Pfam" id="PF07504"/>
    </source>
</evidence>
<dbReference type="InterPro" id="IPR013856">
    <property type="entry name" value="Peptidase_M4_domain"/>
</dbReference>
<comment type="cofactor">
    <cofactor evidence="8">
        <name>Zn(2+)</name>
        <dbReference type="ChEBI" id="CHEBI:29105"/>
    </cofactor>
</comment>
<keyword evidence="7 8" id="KW-0482">Metalloprotease</keyword>
<dbReference type="PANTHER" id="PTHR33794">
    <property type="entry name" value="BACILLOLYSIN"/>
    <property type="match status" value="1"/>
</dbReference>
<dbReference type="SUPFAM" id="SSF89260">
    <property type="entry name" value="Collagen-binding domain"/>
    <property type="match status" value="1"/>
</dbReference>